<dbReference type="SMART" id="SM00418">
    <property type="entry name" value="HTH_ARSR"/>
    <property type="match status" value="1"/>
</dbReference>
<reference evidence="5" key="1">
    <citation type="journal article" date="2014" name="Int. J. Syst. Evol. Microbiol.">
        <title>Complete genome sequence of Corynebacterium casei LMG S-19264T (=DSM 44701T), isolated from a smear-ripened cheese.</title>
        <authorList>
            <consortium name="US DOE Joint Genome Institute (JGI-PGF)"/>
            <person name="Walter F."/>
            <person name="Albersmeier A."/>
            <person name="Kalinowski J."/>
            <person name="Ruckert C."/>
        </authorList>
    </citation>
    <scope>NUCLEOTIDE SEQUENCE</scope>
    <source>
        <strain evidence="5">JCM 4518</strain>
    </source>
</reference>
<keyword evidence="6" id="KW-1185">Reference proteome</keyword>
<dbReference type="PANTHER" id="PTHR43132:SF8">
    <property type="entry name" value="HTH-TYPE TRANSCRIPTIONAL REGULATOR KMTR"/>
    <property type="match status" value="1"/>
</dbReference>
<organism evidence="5 6">
    <name type="scientific">Streptomyces termitum</name>
    <dbReference type="NCBI Taxonomy" id="67368"/>
    <lineage>
        <taxon>Bacteria</taxon>
        <taxon>Bacillati</taxon>
        <taxon>Actinomycetota</taxon>
        <taxon>Actinomycetes</taxon>
        <taxon>Kitasatosporales</taxon>
        <taxon>Streptomycetaceae</taxon>
        <taxon>Streptomyces</taxon>
    </lineage>
</organism>
<dbReference type="SUPFAM" id="SSF46785">
    <property type="entry name" value="Winged helix' DNA-binding domain"/>
    <property type="match status" value="1"/>
</dbReference>
<evidence type="ECO:0000256" key="2">
    <source>
        <dbReference type="ARBA" id="ARBA00023125"/>
    </source>
</evidence>
<proteinExistence type="predicted"/>
<evidence type="ECO:0000256" key="1">
    <source>
        <dbReference type="ARBA" id="ARBA00023015"/>
    </source>
</evidence>
<reference evidence="5" key="2">
    <citation type="submission" date="2020-09" db="EMBL/GenBank/DDBJ databases">
        <authorList>
            <person name="Sun Q."/>
            <person name="Ohkuma M."/>
        </authorList>
    </citation>
    <scope>NUCLEOTIDE SEQUENCE</scope>
    <source>
        <strain evidence="5">JCM 4518</strain>
    </source>
</reference>
<protein>
    <submittedName>
        <fullName evidence="5">Transcriptional regulator</fullName>
    </submittedName>
</protein>
<evidence type="ECO:0000313" key="5">
    <source>
        <dbReference type="EMBL" id="GHA70361.1"/>
    </source>
</evidence>
<sequence>MLRIHFGHTDLGAVRVATAPNPFWEIATSLHRLQTRDGRWAYADWFRTVRVRLREKGLDRALRTVLLPLVPRAAYFPDFLTPAAGVDGLDAGADEILATCPRRVARELARLDRVVGAPAWAPRLTGPEARRDLVRLLRAYHDAAVAPYTEEIRSRFDAERAALGRGFLDDGVPGLLGGAGPAIRWRPPALHVDYPAADRDLRLDGRGLTLLPTYFCWRSPNSLADPALPPVLCHPVHRGAAPLPPDHPLAQTAAPPLATLLGRTRATALRAAAGGATTGEIARAAGVSAASASRHATALRDAGLVTTRRHGATVLHTLTPVGASVLRAATP</sequence>
<keyword evidence="2" id="KW-0238">DNA-binding</keyword>
<comment type="caution">
    <text evidence="5">The sequence shown here is derived from an EMBL/GenBank/DDBJ whole genome shotgun (WGS) entry which is preliminary data.</text>
</comment>
<keyword evidence="1" id="KW-0805">Transcription regulation</keyword>
<evidence type="ECO:0000259" key="4">
    <source>
        <dbReference type="SMART" id="SM00418"/>
    </source>
</evidence>
<dbReference type="InterPro" id="IPR051011">
    <property type="entry name" value="Metal_resp_trans_reg"/>
</dbReference>
<dbReference type="PANTHER" id="PTHR43132">
    <property type="entry name" value="ARSENICAL RESISTANCE OPERON REPRESSOR ARSR-RELATED"/>
    <property type="match status" value="1"/>
</dbReference>
<dbReference type="Pfam" id="PF12802">
    <property type="entry name" value="MarR_2"/>
    <property type="match status" value="1"/>
</dbReference>
<evidence type="ECO:0000256" key="3">
    <source>
        <dbReference type="ARBA" id="ARBA00023163"/>
    </source>
</evidence>
<dbReference type="GO" id="GO:0003677">
    <property type="term" value="F:DNA binding"/>
    <property type="evidence" value="ECO:0007669"/>
    <property type="project" value="UniProtKB-KW"/>
</dbReference>
<dbReference type="InterPro" id="IPR036388">
    <property type="entry name" value="WH-like_DNA-bd_sf"/>
</dbReference>
<name>A0A918STE0_9ACTN</name>
<dbReference type="InterPro" id="IPR001845">
    <property type="entry name" value="HTH_ArsR_DNA-bd_dom"/>
</dbReference>
<dbReference type="Gene3D" id="1.10.10.10">
    <property type="entry name" value="Winged helix-like DNA-binding domain superfamily/Winged helix DNA-binding domain"/>
    <property type="match status" value="1"/>
</dbReference>
<gene>
    <name evidence="5" type="ORF">GCM10010305_10890</name>
</gene>
<evidence type="ECO:0000313" key="6">
    <source>
        <dbReference type="Proteomes" id="UP000644020"/>
    </source>
</evidence>
<dbReference type="InterPro" id="IPR036390">
    <property type="entry name" value="WH_DNA-bd_sf"/>
</dbReference>
<feature type="domain" description="HTH arsR-type" evidence="4">
    <location>
        <begin position="259"/>
        <end position="330"/>
    </location>
</feature>
<dbReference type="Proteomes" id="UP000644020">
    <property type="component" value="Unassembled WGS sequence"/>
</dbReference>
<accession>A0A918STE0</accession>
<dbReference type="InterPro" id="IPR000835">
    <property type="entry name" value="HTH_MarR-typ"/>
</dbReference>
<dbReference type="GO" id="GO:0003700">
    <property type="term" value="F:DNA-binding transcription factor activity"/>
    <property type="evidence" value="ECO:0007669"/>
    <property type="project" value="InterPro"/>
</dbReference>
<dbReference type="EMBL" id="BMUL01000002">
    <property type="protein sequence ID" value="GHA70361.1"/>
    <property type="molecule type" value="Genomic_DNA"/>
</dbReference>
<dbReference type="RefSeq" id="WP_189975353.1">
    <property type="nucleotide sequence ID" value="NZ_BMUL01000002.1"/>
</dbReference>
<keyword evidence="3" id="KW-0804">Transcription</keyword>
<dbReference type="AlphaFoldDB" id="A0A918STE0"/>